<name>A0A7G5IFY5_9SPHN</name>
<dbReference type="InterPro" id="IPR000089">
    <property type="entry name" value="Biotin_lipoyl"/>
</dbReference>
<proteinExistence type="predicted"/>
<dbReference type="PROSITE" id="PS50968">
    <property type="entry name" value="BIOTINYL_LIPOYL"/>
    <property type="match status" value="1"/>
</dbReference>
<dbReference type="SUPFAM" id="SSF51230">
    <property type="entry name" value="Single hybrid motif"/>
    <property type="match status" value="1"/>
</dbReference>
<protein>
    <submittedName>
        <fullName evidence="2">Biotin attachment protein</fullName>
    </submittedName>
</protein>
<dbReference type="CDD" id="cd06849">
    <property type="entry name" value="lipoyl_domain"/>
    <property type="match status" value="1"/>
</dbReference>
<dbReference type="InterPro" id="IPR011053">
    <property type="entry name" value="Single_hybrid_motif"/>
</dbReference>
<sequence length="77" mass="8550">MTDVRVPLDLWDEDDKTGSIVMWLYPDGAQVKEGELIAEILVEKVTLELESPATGTLRIRVEPEIVVNKGDVVATIE</sequence>
<dbReference type="Pfam" id="PF00364">
    <property type="entry name" value="Biotin_lipoyl"/>
    <property type="match status" value="1"/>
</dbReference>
<dbReference type="Gene3D" id="2.40.50.100">
    <property type="match status" value="1"/>
</dbReference>
<organism evidence="2 3">
    <name type="scientific">Sandaracinobacteroides saxicola</name>
    <dbReference type="NCBI Taxonomy" id="2759707"/>
    <lineage>
        <taxon>Bacteria</taxon>
        <taxon>Pseudomonadati</taxon>
        <taxon>Pseudomonadota</taxon>
        <taxon>Alphaproteobacteria</taxon>
        <taxon>Sphingomonadales</taxon>
        <taxon>Sphingosinicellaceae</taxon>
        <taxon>Sandaracinobacteroides</taxon>
    </lineage>
</organism>
<feature type="domain" description="Lipoyl-binding" evidence="1">
    <location>
        <begin position="1"/>
        <end position="77"/>
    </location>
</feature>
<dbReference type="AlphaFoldDB" id="A0A7G5IFY5"/>
<gene>
    <name evidence="2" type="ORF">H3309_13060</name>
</gene>
<dbReference type="RefSeq" id="WP_182295122.1">
    <property type="nucleotide sequence ID" value="NZ_CP059851.1"/>
</dbReference>
<evidence type="ECO:0000313" key="2">
    <source>
        <dbReference type="EMBL" id="QMW22277.1"/>
    </source>
</evidence>
<dbReference type="Proteomes" id="UP000515292">
    <property type="component" value="Chromosome"/>
</dbReference>
<evidence type="ECO:0000259" key="1">
    <source>
        <dbReference type="PROSITE" id="PS50968"/>
    </source>
</evidence>
<dbReference type="EMBL" id="CP059851">
    <property type="protein sequence ID" value="QMW22277.1"/>
    <property type="molecule type" value="Genomic_DNA"/>
</dbReference>
<accession>A0A7G5IFY5</accession>
<evidence type="ECO:0000313" key="3">
    <source>
        <dbReference type="Proteomes" id="UP000515292"/>
    </source>
</evidence>
<keyword evidence="3" id="KW-1185">Reference proteome</keyword>
<reference evidence="2 3" key="1">
    <citation type="submission" date="2020-07" db="EMBL/GenBank/DDBJ databases">
        <title>Complete genome sequence for Sandaracinobacter sp. M6.</title>
        <authorList>
            <person name="Tang Y."/>
            <person name="Liu Q."/>
            <person name="Guo Z."/>
            <person name="Lei P."/>
            <person name="Huang B."/>
        </authorList>
    </citation>
    <scope>NUCLEOTIDE SEQUENCE [LARGE SCALE GENOMIC DNA]</scope>
    <source>
        <strain evidence="2 3">M6</strain>
    </source>
</reference>
<dbReference type="KEGG" id="sand:H3309_13060"/>